<sequence>MVKSLGRSVKAHAEIYQWFVQLLEEYEDQRVDPNLFLQTHSSLFAKLKLIFCREHQGSQGSGVKHPHWFNQDCRMAKRALVTAIRECNRAAIKCARAKYKKTQGAARKERDEDNWQKLLKALKLKGNHAFWAIITDGTGERGTLRQCNIAPDKWEEHFGALYSASENDKEEAIGGPPFSNT</sequence>
<dbReference type="Proteomes" id="UP001066276">
    <property type="component" value="Chromosome 10"/>
</dbReference>
<keyword evidence="2" id="KW-1185">Reference proteome</keyword>
<reference evidence="1" key="1">
    <citation type="journal article" date="2022" name="bioRxiv">
        <title>Sequencing and chromosome-scale assembly of the giantPleurodeles waltlgenome.</title>
        <authorList>
            <person name="Brown T."/>
            <person name="Elewa A."/>
            <person name="Iarovenko S."/>
            <person name="Subramanian E."/>
            <person name="Araus A.J."/>
            <person name="Petzold A."/>
            <person name="Susuki M."/>
            <person name="Suzuki K.-i.T."/>
            <person name="Hayashi T."/>
            <person name="Toyoda A."/>
            <person name="Oliveira C."/>
            <person name="Osipova E."/>
            <person name="Leigh N.D."/>
            <person name="Simon A."/>
            <person name="Yun M.H."/>
        </authorList>
    </citation>
    <scope>NUCLEOTIDE SEQUENCE</scope>
    <source>
        <strain evidence="1">20211129_DDA</strain>
        <tissue evidence="1">Liver</tissue>
    </source>
</reference>
<gene>
    <name evidence="1" type="ORF">NDU88_006650</name>
</gene>
<comment type="caution">
    <text evidence="1">The sequence shown here is derived from an EMBL/GenBank/DDBJ whole genome shotgun (WGS) entry which is preliminary data.</text>
</comment>
<dbReference type="AlphaFoldDB" id="A0AAV7MGD3"/>
<evidence type="ECO:0000313" key="2">
    <source>
        <dbReference type="Proteomes" id="UP001066276"/>
    </source>
</evidence>
<name>A0AAV7MGD3_PLEWA</name>
<protein>
    <submittedName>
        <fullName evidence="1">Uncharacterized protein</fullName>
    </submittedName>
</protein>
<proteinExistence type="predicted"/>
<accession>A0AAV7MGD3</accession>
<dbReference type="EMBL" id="JANPWB010000014">
    <property type="protein sequence ID" value="KAJ1101584.1"/>
    <property type="molecule type" value="Genomic_DNA"/>
</dbReference>
<organism evidence="1 2">
    <name type="scientific">Pleurodeles waltl</name>
    <name type="common">Iberian ribbed newt</name>
    <dbReference type="NCBI Taxonomy" id="8319"/>
    <lineage>
        <taxon>Eukaryota</taxon>
        <taxon>Metazoa</taxon>
        <taxon>Chordata</taxon>
        <taxon>Craniata</taxon>
        <taxon>Vertebrata</taxon>
        <taxon>Euteleostomi</taxon>
        <taxon>Amphibia</taxon>
        <taxon>Batrachia</taxon>
        <taxon>Caudata</taxon>
        <taxon>Salamandroidea</taxon>
        <taxon>Salamandridae</taxon>
        <taxon>Pleurodelinae</taxon>
        <taxon>Pleurodeles</taxon>
    </lineage>
</organism>
<evidence type="ECO:0000313" key="1">
    <source>
        <dbReference type="EMBL" id="KAJ1101584.1"/>
    </source>
</evidence>